<name>A0A9D2KWC7_9BACE</name>
<organism evidence="2 3">
    <name type="scientific">Candidatus Bacteroides avicola</name>
    <dbReference type="NCBI Taxonomy" id="2838468"/>
    <lineage>
        <taxon>Bacteria</taxon>
        <taxon>Pseudomonadati</taxon>
        <taxon>Bacteroidota</taxon>
        <taxon>Bacteroidia</taxon>
        <taxon>Bacteroidales</taxon>
        <taxon>Bacteroidaceae</taxon>
        <taxon>Bacteroides</taxon>
    </lineage>
</organism>
<evidence type="ECO:0000313" key="3">
    <source>
        <dbReference type="Proteomes" id="UP000823862"/>
    </source>
</evidence>
<dbReference type="InterPro" id="IPR011043">
    <property type="entry name" value="Gal_Oxase/kelch_b-propeller"/>
</dbReference>
<proteinExistence type="predicted"/>
<dbReference type="Pfam" id="PF24996">
    <property type="entry name" value="NANM"/>
    <property type="match status" value="2"/>
</dbReference>
<dbReference type="InterPro" id="IPR019937">
    <property type="entry name" value="Cycl-permuted_mutarotase"/>
</dbReference>
<dbReference type="AlphaFoldDB" id="A0A9D2KWC7"/>
<dbReference type="InterPro" id="IPR056734">
    <property type="entry name" value="NANM"/>
</dbReference>
<comment type="caution">
    <text evidence="2">The sequence shown here is derived from an EMBL/GenBank/DDBJ whole genome shotgun (WGS) entry which is preliminary data.</text>
</comment>
<protein>
    <submittedName>
        <fullName evidence="2">Cyclically-permuted mutarotase family protein</fullName>
    </submittedName>
</protein>
<dbReference type="NCBIfam" id="TIGR03548">
    <property type="entry name" value="mutarot_permut"/>
    <property type="match status" value="1"/>
</dbReference>
<feature type="chain" id="PRO_5038384075" evidence="1">
    <location>
        <begin position="22"/>
        <end position="360"/>
    </location>
</feature>
<reference evidence="2" key="2">
    <citation type="submission" date="2021-04" db="EMBL/GenBank/DDBJ databases">
        <authorList>
            <person name="Gilroy R."/>
        </authorList>
    </citation>
    <scope>NUCLEOTIDE SEQUENCE</scope>
    <source>
        <strain evidence="2">ChiHjej12B11-9795</strain>
    </source>
</reference>
<accession>A0A9D2KWC7</accession>
<evidence type="ECO:0000256" key="1">
    <source>
        <dbReference type="SAM" id="SignalP"/>
    </source>
</evidence>
<dbReference type="Gene3D" id="2.120.10.80">
    <property type="entry name" value="Kelch-type beta propeller"/>
    <property type="match status" value="2"/>
</dbReference>
<evidence type="ECO:0000313" key="2">
    <source>
        <dbReference type="EMBL" id="HJA86104.1"/>
    </source>
</evidence>
<dbReference type="Proteomes" id="UP000823862">
    <property type="component" value="Unassembled WGS sequence"/>
</dbReference>
<reference evidence="2" key="1">
    <citation type="journal article" date="2021" name="PeerJ">
        <title>Extensive microbial diversity within the chicken gut microbiome revealed by metagenomics and culture.</title>
        <authorList>
            <person name="Gilroy R."/>
            <person name="Ravi A."/>
            <person name="Getino M."/>
            <person name="Pursley I."/>
            <person name="Horton D.L."/>
            <person name="Alikhan N.F."/>
            <person name="Baker D."/>
            <person name="Gharbi K."/>
            <person name="Hall N."/>
            <person name="Watson M."/>
            <person name="Adriaenssens E.M."/>
            <person name="Foster-Nyarko E."/>
            <person name="Jarju S."/>
            <person name="Secka A."/>
            <person name="Antonio M."/>
            <person name="Oren A."/>
            <person name="Chaudhuri R.R."/>
            <person name="La Ragione R."/>
            <person name="Hildebrand F."/>
            <person name="Pallen M.J."/>
        </authorList>
    </citation>
    <scope>NUCLEOTIDE SEQUENCE</scope>
    <source>
        <strain evidence="2">ChiHjej12B11-9795</strain>
    </source>
</reference>
<dbReference type="EMBL" id="DWZI01000041">
    <property type="protein sequence ID" value="HJA86104.1"/>
    <property type="molecule type" value="Genomic_DNA"/>
</dbReference>
<sequence>MNRLLVFIQFCILSLHIGLSAQETDPYTLPDFPIRKGVSAPFAGLADGRLIVAGGCNFPDTPAAEGGRKAFYDAIYAIELTHDSATWSLLSTLPEPIAYGATVTTSKGIVCIGGQNEQGPQTSVWQLDADGHLTHLPSLPAPVDNGGAALIGHTVYVTGGNQPDGKKALYALNLNNPTAWKRLADYPGLQRIQPIVLSSDNRLFLIGGYSFDAASKTCIPSTDMLSYDPSTDTWSNLDAIVPEKDGTLRCLAGGSGICKEGRLYLTGGVNLTIFRQAMEGKAPADYMRKSPDWYRFNDDLLIYDLQAGNWSIYPDMPGLARAGGILLEYQDRLYMICGEIKPGIRTPQITVIPRKGWKNP</sequence>
<feature type="signal peptide" evidence="1">
    <location>
        <begin position="1"/>
        <end position="21"/>
    </location>
</feature>
<dbReference type="InterPro" id="IPR015915">
    <property type="entry name" value="Kelch-typ_b-propeller"/>
</dbReference>
<gene>
    <name evidence="2" type="ORF">H9950_07945</name>
</gene>
<dbReference type="SUPFAM" id="SSF50965">
    <property type="entry name" value="Galactose oxidase, central domain"/>
    <property type="match status" value="1"/>
</dbReference>
<dbReference type="PANTHER" id="PTHR45632">
    <property type="entry name" value="LD33804P"/>
    <property type="match status" value="1"/>
</dbReference>
<keyword evidence="1" id="KW-0732">Signal</keyword>